<evidence type="ECO:0000313" key="4">
    <source>
        <dbReference type="Proteomes" id="UP000712673"/>
    </source>
</evidence>
<feature type="domain" description="Enoyl reductase (ER)" evidence="2">
    <location>
        <begin position="27"/>
        <end position="349"/>
    </location>
</feature>
<protein>
    <submittedName>
        <fullName evidence="3">Zinc-binding dehydrogenase</fullName>
    </submittedName>
</protein>
<proteinExistence type="predicted"/>
<accession>A0A937W0M3</accession>
<reference evidence="3" key="1">
    <citation type="submission" date="2019-03" db="EMBL/GenBank/DDBJ databases">
        <title>Lake Tanganyika Metagenome-Assembled Genomes (MAGs).</title>
        <authorList>
            <person name="Tran P."/>
        </authorList>
    </citation>
    <scope>NUCLEOTIDE SEQUENCE</scope>
    <source>
        <strain evidence="3">K_DeepCast_65m_m2_066</strain>
    </source>
</reference>
<dbReference type="AlphaFoldDB" id="A0A937W0M3"/>
<dbReference type="InterPro" id="IPR013149">
    <property type="entry name" value="ADH-like_C"/>
</dbReference>
<name>A0A937W0M3_UNCTE</name>
<dbReference type="Gene3D" id="3.90.180.10">
    <property type="entry name" value="Medium-chain alcohol dehydrogenases, catalytic domain"/>
    <property type="match status" value="1"/>
</dbReference>
<keyword evidence="1" id="KW-0521">NADP</keyword>
<dbReference type="PANTHER" id="PTHR44154:SF1">
    <property type="entry name" value="QUINONE OXIDOREDUCTASE"/>
    <property type="match status" value="1"/>
</dbReference>
<dbReference type="InterPro" id="IPR013154">
    <property type="entry name" value="ADH-like_N"/>
</dbReference>
<dbReference type="PANTHER" id="PTHR44154">
    <property type="entry name" value="QUINONE OXIDOREDUCTASE"/>
    <property type="match status" value="1"/>
</dbReference>
<dbReference type="InterPro" id="IPR011032">
    <property type="entry name" value="GroES-like_sf"/>
</dbReference>
<dbReference type="GO" id="GO:0016491">
    <property type="term" value="F:oxidoreductase activity"/>
    <property type="evidence" value="ECO:0007669"/>
    <property type="project" value="InterPro"/>
</dbReference>
<dbReference type="EMBL" id="VGLS01000088">
    <property type="protein sequence ID" value="MBM3223045.1"/>
    <property type="molecule type" value="Genomic_DNA"/>
</dbReference>
<dbReference type="InterPro" id="IPR051603">
    <property type="entry name" value="Zinc-ADH_QOR/CCCR"/>
</dbReference>
<evidence type="ECO:0000256" key="1">
    <source>
        <dbReference type="ARBA" id="ARBA00022857"/>
    </source>
</evidence>
<dbReference type="SMART" id="SM00829">
    <property type="entry name" value="PKS_ER"/>
    <property type="match status" value="1"/>
</dbReference>
<evidence type="ECO:0000259" key="2">
    <source>
        <dbReference type="SMART" id="SM00829"/>
    </source>
</evidence>
<organism evidence="3 4">
    <name type="scientific">Tectimicrobiota bacterium</name>
    <dbReference type="NCBI Taxonomy" id="2528274"/>
    <lineage>
        <taxon>Bacteria</taxon>
        <taxon>Pseudomonadati</taxon>
        <taxon>Nitrospinota/Tectimicrobiota group</taxon>
        <taxon>Candidatus Tectimicrobiota</taxon>
    </lineage>
</organism>
<dbReference type="Proteomes" id="UP000712673">
    <property type="component" value="Unassembled WGS sequence"/>
</dbReference>
<dbReference type="Pfam" id="PF00107">
    <property type="entry name" value="ADH_zinc_N"/>
    <property type="match status" value="1"/>
</dbReference>
<dbReference type="SUPFAM" id="SSF51735">
    <property type="entry name" value="NAD(P)-binding Rossmann-fold domains"/>
    <property type="match status" value="1"/>
</dbReference>
<dbReference type="InterPro" id="IPR020843">
    <property type="entry name" value="ER"/>
</dbReference>
<dbReference type="InterPro" id="IPR036291">
    <property type="entry name" value="NAD(P)-bd_dom_sf"/>
</dbReference>
<gene>
    <name evidence="3" type="ORF">FJZ47_04480</name>
</gene>
<comment type="caution">
    <text evidence="3">The sequence shown here is derived from an EMBL/GenBank/DDBJ whole genome shotgun (WGS) entry which is preliminary data.</text>
</comment>
<dbReference type="SUPFAM" id="SSF50129">
    <property type="entry name" value="GroES-like"/>
    <property type="match status" value="1"/>
</dbReference>
<dbReference type="Pfam" id="PF08240">
    <property type="entry name" value="ADH_N"/>
    <property type="match status" value="1"/>
</dbReference>
<sequence length="351" mass="38335">MRHNDPQEEYTRWPSPAPCALVLRQHGGLDALEVVQDYPVPPAVAGHVIIRVRAASFNYHDVFTMRGMPGIKVPLPVIIGLDMAGEVVEVGPEVVGWHTGERVLVNPVNKRKGLMGEMLDGGMAEYCLVSADQLIRMPNNVSFEDAASLPVAYGTAHRMFITHKTIEKGERVIVLGASGGVGTGCVILAKMLGAEVIACASSDAKLARLKALGADHLINYTQVDWSQWAIETYGKPQRRSYEGGVDVVVNFTGGDTWFPSLRCLKRGGKLLVCGATAGYNPPEDLRYIWSFELKIIGSNSFYDEDLTALLTMIAQGQMRPVIDRVLPLDEAREGLRLIEDRTVIGKVVVTP</sequence>
<evidence type="ECO:0000313" key="3">
    <source>
        <dbReference type="EMBL" id="MBM3223045.1"/>
    </source>
</evidence>